<dbReference type="PROSITE" id="PS51447">
    <property type="entry name" value="FDX_ACB"/>
    <property type="match status" value="1"/>
</dbReference>
<dbReference type="SMART" id="SM00873">
    <property type="entry name" value="B3_4"/>
    <property type="match status" value="1"/>
</dbReference>
<feature type="domain" description="B5" evidence="13">
    <location>
        <begin position="288"/>
        <end position="363"/>
    </location>
</feature>
<dbReference type="InterPro" id="IPR005146">
    <property type="entry name" value="B3/B4_tRNA-bd"/>
</dbReference>
<dbReference type="NCBIfam" id="TIGR00472">
    <property type="entry name" value="pheT_bact"/>
    <property type="match status" value="1"/>
</dbReference>
<dbReference type="SUPFAM" id="SSF54991">
    <property type="entry name" value="Anticodon-binding domain of PheRS"/>
    <property type="match status" value="1"/>
</dbReference>
<protein>
    <recommendedName>
        <fullName evidence="11">Phenylalanine--tRNA ligase beta subunit</fullName>
        <ecNumber evidence="11">6.1.1.20</ecNumber>
    </recommendedName>
    <alternativeName>
        <fullName evidence="11">Phenylalanyl-tRNA synthetase beta subunit</fullName>
        <shortName evidence="11">PheRS</shortName>
    </alternativeName>
</protein>
<evidence type="ECO:0000256" key="8">
    <source>
        <dbReference type="ARBA" id="ARBA00022917"/>
    </source>
</evidence>
<comment type="subunit">
    <text evidence="2 11">Tetramer of two alpha and two beta subunits.</text>
</comment>
<comment type="cofactor">
    <cofactor evidence="11">
        <name>Mg(2+)</name>
        <dbReference type="ChEBI" id="CHEBI:18420"/>
    </cofactor>
    <text evidence="11">Binds 2 magnesium ions per tetramer.</text>
</comment>
<name>A0A0G1VH24_9BACT</name>
<evidence type="ECO:0000256" key="6">
    <source>
        <dbReference type="ARBA" id="ARBA00022840"/>
    </source>
</evidence>
<evidence type="ECO:0000256" key="1">
    <source>
        <dbReference type="ARBA" id="ARBA00008653"/>
    </source>
</evidence>
<dbReference type="HAMAP" id="MF_00283">
    <property type="entry name" value="Phe_tRNA_synth_beta1"/>
    <property type="match status" value="1"/>
</dbReference>
<dbReference type="PANTHER" id="PTHR10947:SF0">
    <property type="entry name" value="PHENYLALANINE--TRNA LIGASE BETA SUBUNIT"/>
    <property type="match status" value="1"/>
</dbReference>
<dbReference type="EMBL" id="LCPW01000015">
    <property type="protein sequence ID" value="KKW05570.1"/>
    <property type="molecule type" value="Genomic_DNA"/>
</dbReference>
<feature type="binding site" evidence="11">
    <location>
        <position position="351"/>
    </location>
    <ligand>
        <name>Mg(2+)</name>
        <dbReference type="ChEBI" id="CHEBI:18420"/>
        <note>shared with alpha subunit</note>
    </ligand>
</feature>
<dbReference type="InterPro" id="IPR045864">
    <property type="entry name" value="aa-tRNA-synth_II/BPL/LPL"/>
</dbReference>
<dbReference type="EC" id="6.1.1.20" evidence="11"/>
<dbReference type="PATRIC" id="fig|1618342.3.peg.485"/>
<gene>
    <name evidence="11 14" type="primary">pheT</name>
    <name evidence="14" type="ORF">UY40_C0015G0016</name>
</gene>
<comment type="caution">
    <text evidence="14">The sequence shown here is derived from an EMBL/GenBank/DDBJ whole genome shotgun (WGS) entry which is preliminary data.</text>
</comment>
<keyword evidence="5 11" id="KW-0547">Nucleotide-binding</keyword>
<keyword evidence="9 11" id="KW-0030">Aminoacyl-tRNA synthetase</keyword>
<dbReference type="InterPro" id="IPR041616">
    <property type="entry name" value="PheRS_beta_core"/>
</dbReference>
<evidence type="ECO:0000256" key="11">
    <source>
        <dbReference type="HAMAP-Rule" id="MF_00283"/>
    </source>
</evidence>
<feature type="binding site" evidence="11">
    <location>
        <position position="347"/>
    </location>
    <ligand>
        <name>Mg(2+)</name>
        <dbReference type="ChEBI" id="CHEBI:18420"/>
        <note>shared with alpha subunit</note>
    </ligand>
</feature>
<comment type="catalytic activity">
    <reaction evidence="10 11">
        <text>tRNA(Phe) + L-phenylalanine + ATP = L-phenylalanyl-tRNA(Phe) + AMP + diphosphate + H(+)</text>
        <dbReference type="Rhea" id="RHEA:19413"/>
        <dbReference type="Rhea" id="RHEA-COMP:9668"/>
        <dbReference type="Rhea" id="RHEA-COMP:9699"/>
        <dbReference type="ChEBI" id="CHEBI:15378"/>
        <dbReference type="ChEBI" id="CHEBI:30616"/>
        <dbReference type="ChEBI" id="CHEBI:33019"/>
        <dbReference type="ChEBI" id="CHEBI:58095"/>
        <dbReference type="ChEBI" id="CHEBI:78442"/>
        <dbReference type="ChEBI" id="CHEBI:78531"/>
        <dbReference type="ChEBI" id="CHEBI:456215"/>
        <dbReference type="EC" id="6.1.1.20"/>
    </reaction>
</comment>
<dbReference type="Gene3D" id="3.30.70.380">
    <property type="entry name" value="Ferrodoxin-fold anticodon-binding domain"/>
    <property type="match status" value="1"/>
</dbReference>
<dbReference type="InterPro" id="IPR045060">
    <property type="entry name" value="Phe-tRNA-ligase_IIc_bsu"/>
</dbReference>
<dbReference type="InterPro" id="IPR005147">
    <property type="entry name" value="tRNA_synthase_B5-dom"/>
</dbReference>
<dbReference type="GO" id="GO:0003723">
    <property type="term" value="F:RNA binding"/>
    <property type="evidence" value="ECO:0007669"/>
    <property type="project" value="InterPro"/>
</dbReference>
<comment type="similarity">
    <text evidence="1 11">Belongs to the phenylalanyl-tRNA synthetase beta subunit family. Type 1 subfamily.</text>
</comment>
<feature type="binding site" evidence="11">
    <location>
        <position position="341"/>
    </location>
    <ligand>
        <name>Mg(2+)</name>
        <dbReference type="ChEBI" id="CHEBI:18420"/>
        <note>shared with alpha subunit</note>
    </ligand>
</feature>
<dbReference type="Proteomes" id="UP000034119">
    <property type="component" value="Unassembled WGS sequence"/>
</dbReference>
<dbReference type="SUPFAM" id="SSF56037">
    <property type="entry name" value="PheT/TilS domain"/>
    <property type="match status" value="1"/>
</dbReference>
<dbReference type="SUPFAM" id="SSF46955">
    <property type="entry name" value="Putative DNA-binding domain"/>
    <property type="match status" value="2"/>
</dbReference>
<proteinExistence type="inferred from homology"/>
<dbReference type="SMART" id="SM00896">
    <property type="entry name" value="FDX-ACB"/>
    <property type="match status" value="1"/>
</dbReference>
<dbReference type="InterPro" id="IPR036690">
    <property type="entry name" value="Fdx_antiC-bd_sf"/>
</dbReference>
<dbReference type="GO" id="GO:0004826">
    <property type="term" value="F:phenylalanine-tRNA ligase activity"/>
    <property type="evidence" value="ECO:0007669"/>
    <property type="project" value="UniProtKB-UniRule"/>
</dbReference>
<accession>A0A0G1VH24</accession>
<evidence type="ECO:0000256" key="10">
    <source>
        <dbReference type="ARBA" id="ARBA00049255"/>
    </source>
</evidence>
<dbReference type="GO" id="GO:0009328">
    <property type="term" value="C:phenylalanine-tRNA ligase complex"/>
    <property type="evidence" value="ECO:0007669"/>
    <property type="project" value="TreeGrafter"/>
</dbReference>
<dbReference type="Gene3D" id="3.30.930.10">
    <property type="entry name" value="Bira Bifunctional Protein, Domain 2"/>
    <property type="match status" value="1"/>
</dbReference>
<dbReference type="InterPro" id="IPR020825">
    <property type="entry name" value="Phe-tRNA_synthase-like_B3/B4"/>
</dbReference>
<evidence type="ECO:0000313" key="14">
    <source>
        <dbReference type="EMBL" id="KKW05570.1"/>
    </source>
</evidence>
<evidence type="ECO:0000256" key="2">
    <source>
        <dbReference type="ARBA" id="ARBA00011209"/>
    </source>
</evidence>
<dbReference type="GO" id="GO:0006432">
    <property type="term" value="P:phenylalanyl-tRNA aminoacylation"/>
    <property type="evidence" value="ECO:0007669"/>
    <property type="project" value="UniProtKB-UniRule"/>
</dbReference>
<evidence type="ECO:0000259" key="12">
    <source>
        <dbReference type="PROSITE" id="PS51447"/>
    </source>
</evidence>
<keyword evidence="7 11" id="KW-0460">Magnesium</keyword>
<keyword evidence="8 11" id="KW-0648">Protein biosynthesis</keyword>
<keyword evidence="4 11" id="KW-0479">Metal-binding</keyword>
<dbReference type="InterPro" id="IPR004532">
    <property type="entry name" value="Phe-tRNA-ligase_IIc_bsu_bact"/>
</dbReference>
<comment type="subcellular location">
    <subcellularLocation>
        <location evidence="11">Cytoplasm</location>
    </subcellularLocation>
</comment>
<keyword evidence="6 11" id="KW-0067">ATP-binding</keyword>
<dbReference type="Pfam" id="PF03483">
    <property type="entry name" value="B3_4"/>
    <property type="match status" value="1"/>
</dbReference>
<evidence type="ECO:0000256" key="9">
    <source>
        <dbReference type="ARBA" id="ARBA00023146"/>
    </source>
</evidence>
<evidence type="ECO:0000259" key="13">
    <source>
        <dbReference type="PROSITE" id="PS51483"/>
    </source>
</evidence>
<evidence type="ECO:0000256" key="7">
    <source>
        <dbReference type="ARBA" id="ARBA00022842"/>
    </source>
</evidence>
<sequence length="635" mass="71463">MKVPYSWLRDFINLRTSAEEVASDLSLSVIGVDSVETVGKEKVLNLDVTYNRGDLLSIAGLARELSAMYNLKYKVAEEVFKSEEGLKILNIKADSRLSKTYTLTKIENLRYKSTPAQIKSRLELAGMRSVNLWADLTNYAMLEWGQPLHAFDAEKVTRRDPTLSIEVRLAKNGEKIKTLDGSERTLTSQDMVIADRRGAIAVAGAMGGEETEVDEGTKEILLEAAIFDPLRIRNTARKLGLRSEASHRFEHYLSPENLIISLNKVLQMFEVYGKGKVTAYHLVGEDSIKSDPVVLRQEILDRAAGVKIPVSTVKDALKLLNFKILSSERGLLCWPPHYRGDIRITEDVVEEVLRMYGYQNIPAQPLKTSLAEAPENPLEDWRDRVTHNLSGLGFNEVRTYSFLSSKALLHSSPKELIKVKNPISAETEYLRPNLILNLTEAAQLNVNRFSSGKIFELEKVYPREGEYLSLGALLWGFKQPFLVLKGVLEELLEDAGINFELRPVKLSYLHPTQAAQIWVGKHNLGVIGALHPHLSNSYDLQDAAVFELDFDILSKLAQRFPEKHPLGKLIADISALSNLIAEVKIKDRYLKEEMRSVTLQVTFQSLERGLGDEDVKPLREKINGLIKKNHGIPRN</sequence>
<dbReference type="Pfam" id="PF03484">
    <property type="entry name" value="B5"/>
    <property type="match status" value="1"/>
</dbReference>
<dbReference type="PANTHER" id="PTHR10947">
    <property type="entry name" value="PHENYLALANYL-TRNA SYNTHETASE BETA CHAIN AND LEUCINE-RICH REPEAT-CONTAINING PROTEIN 47"/>
    <property type="match status" value="1"/>
</dbReference>
<dbReference type="Gene3D" id="3.30.56.10">
    <property type="match status" value="2"/>
</dbReference>
<dbReference type="PROSITE" id="PS51483">
    <property type="entry name" value="B5"/>
    <property type="match status" value="1"/>
</dbReference>
<dbReference type="GO" id="GO:0000287">
    <property type="term" value="F:magnesium ion binding"/>
    <property type="evidence" value="ECO:0007669"/>
    <property type="project" value="UniProtKB-UniRule"/>
</dbReference>
<reference evidence="14 15" key="1">
    <citation type="journal article" date="2015" name="Nature">
        <title>rRNA introns, odd ribosomes, and small enigmatic genomes across a large radiation of phyla.</title>
        <authorList>
            <person name="Brown C.T."/>
            <person name="Hug L.A."/>
            <person name="Thomas B.C."/>
            <person name="Sharon I."/>
            <person name="Castelle C.J."/>
            <person name="Singh A."/>
            <person name="Wilkins M.J."/>
            <person name="Williams K.H."/>
            <person name="Banfield J.F."/>
        </authorList>
    </citation>
    <scope>NUCLEOTIDE SEQUENCE [LARGE SCALE GENOMIC DNA]</scope>
</reference>
<feature type="domain" description="FDX-ACB" evidence="12">
    <location>
        <begin position="543"/>
        <end position="635"/>
    </location>
</feature>
<evidence type="ECO:0000256" key="5">
    <source>
        <dbReference type="ARBA" id="ARBA00022741"/>
    </source>
</evidence>
<keyword evidence="3 11" id="KW-0436">Ligase</keyword>
<dbReference type="GO" id="GO:0005524">
    <property type="term" value="F:ATP binding"/>
    <property type="evidence" value="ECO:0007669"/>
    <property type="project" value="UniProtKB-UniRule"/>
</dbReference>
<dbReference type="SUPFAM" id="SSF55681">
    <property type="entry name" value="Class II aaRS and biotin synthetases"/>
    <property type="match status" value="1"/>
</dbReference>
<dbReference type="AlphaFoldDB" id="A0A0G1VH24"/>
<keyword evidence="11" id="KW-0963">Cytoplasm</keyword>
<dbReference type="STRING" id="1618342.UY40_C0015G0016"/>
<evidence type="ECO:0000256" key="3">
    <source>
        <dbReference type="ARBA" id="ARBA00022598"/>
    </source>
</evidence>
<dbReference type="CDD" id="cd00769">
    <property type="entry name" value="PheRS_beta_core"/>
    <property type="match status" value="1"/>
</dbReference>
<feature type="binding site" evidence="11">
    <location>
        <position position="350"/>
    </location>
    <ligand>
        <name>Mg(2+)</name>
        <dbReference type="ChEBI" id="CHEBI:18420"/>
        <note>shared with alpha subunit</note>
    </ligand>
</feature>
<evidence type="ECO:0000313" key="15">
    <source>
        <dbReference type="Proteomes" id="UP000034119"/>
    </source>
</evidence>
<dbReference type="SMART" id="SM00874">
    <property type="entry name" value="B5"/>
    <property type="match status" value="1"/>
</dbReference>
<dbReference type="Pfam" id="PF17759">
    <property type="entry name" value="tRNA_synthFbeta"/>
    <property type="match status" value="1"/>
</dbReference>
<evidence type="ECO:0000256" key="4">
    <source>
        <dbReference type="ARBA" id="ARBA00022723"/>
    </source>
</evidence>
<dbReference type="InterPro" id="IPR005121">
    <property type="entry name" value="Fdx_antiC-bd"/>
</dbReference>
<organism evidence="14 15">
    <name type="scientific">candidate division CPR1 bacterium GW2011_GWC1_49_13</name>
    <dbReference type="NCBI Taxonomy" id="1618342"/>
    <lineage>
        <taxon>Bacteria</taxon>
        <taxon>candidate division CPR1</taxon>
    </lineage>
</organism>
<dbReference type="InterPro" id="IPR009061">
    <property type="entry name" value="DNA-bd_dom_put_sf"/>
</dbReference>
<dbReference type="Gene3D" id="3.50.40.10">
    <property type="entry name" value="Phenylalanyl-trna Synthetase, Chain B, domain 3"/>
    <property type="match status" value="1"/>
</dbReference>